<keyword evidence="3" id="KW-1185">Reference proteome</keyword>
<name>A0ABQ5TJ88_9BACI</name>
<accession>A0ABQ5TJ88</accession>
<proteinExistence type="predicted"/>
<evidence type="ECO:0000313" key="2">
    <source>
        <dbReference type="EMBL" id="GLO66361.1"/>
    </source>
</evidence>
<comment type="caution">
    <text evidence="2">The sequence shown here is derived from an EMBL/GenBank/DDBJ whole genome shotgun (WGS) entry which is preliminary data.</text>
</comment>
<dbReference type="InterPro" id="IPR001608">
    <property type="entry name" value="Ala_racemase_N"/>
</dbReference>
<dbReference type="CDD" id="cd06813">
    <property type="entry name" value="PLPDE_III_DSD_D-TA_like_2"/>
    <property type="match status" value="1"/>
</dbReference>
<gene>
    <name evidence="2" type="ORF">MACH08_21450</name>
</gene>
<dbReference type="InterPro" id="IPR029066">
    <property type="entry name" value="PLP-binding_barrel"/>
</dbReference>
<dbReference type="RefSeq" id="WP_069685361.1">
    <property type="nucleotide sequence ID" value="NZ_BSKO01000001.1"/>
</dbReference>
<evidence type="ECO:0000259" key="1">
    <source>
        <dbReference type="Pfam" id="PF01168"/>
    </source>
</evidence>
<evidence type="ECO:0000313" key="3">
    <source>
        <dbReference type="Proteomes" id="UP001275436"/>
    </source>
</evidence>
<dbReference type="Gene3D" id="3.20.20.10">
    <property type="entry name" value="Alanine racemase"/>
    <property type="match status" value="1"/>
</dbReference>
<dbReference type="EMBL" id="BSKO01000001">
    <property type="protein sequence ID" value="GLO66361.1"/>
    <property type="molecule type" value="Genomic_DNA"/>
</dbReference>
<dbReference type="Pfam" id="PF01168">
    <property type="entry name" value="Ala_racemase_N"/>
    <property type="match status" value="1"/>
</dbReference>
<reference evidence="2 3" key="1">
    <citation type="submission" date="2023-02" db="EMBL/GenBank/DDBJ databases">
        <title>Oceanobacillus kimchii IFOP_LL358 isolated form Alexandrium catenella lab strain.</title>
        <authorList>
            <person name="Gajardo G."/>
            <person name="Ueki S."/>
            <person name="Maruyama F."/>
        </authorList>
    </citation>
    <scope>NUCLEOTIDE SEQUENCE [LARGE SCALE GENOMIC DNA]</scope>
    <source>
        <strain evidence="2 3">IFOP_LL358</strain>
    </source>
</reference>
<feature type="domain" description="Alanine racemase N-terminal" evidence="1">
    <location>
        <begin position="21"/>
        <end position="208"/>
    </location>
</feature>
<dbReference type="Proteomes" id="UP001275436">
    <property type="component" value="Unassembled WGS sequence"/>
</dbReference>
<protein>
    <submittedName>
        <fullName evidence="2">Amino acid aldolase</fullName>
    </submittedName>
</protein>
<dbReference type="PANTHER" id="PTHR28004:SF2">
    <property type="entry name" value="D-SERINE DEHYDRATASE"/>
    <property type="match status" value="1"/>
</dbReference>
<sequence length="392" mass="43769">MDWKAIIKNVPLDAKPQLLLDQNALESNIVNIEKQANGKNIRLATKSIRSIPVLHKILSSSSTFKGLMCFTASEALFLVKHGFDDVLIGYPTFDKKSLQEIATLNLQGNTITCMVDSKEHIELLTKVQKENGGQFYTCIEMDMSNNWAGFHFGVRRSPLKSPKEVVQLAKFIDSQEGVFLKGLMGYEAQIAGVTDSNSEEKMRSNIIKRLKKKSIPTIAKRREQVHQLFQKNNMQIEFFNGGGTGSLQTTSQEKAVTEVTVGSGFFAPLLFDQYRDFQYEPALFFSLPIVRQPKKHIYTCLGGGYIGSGSIGEEKQPQPVYPSDSTLISLEGVGEVQTPIQTKVNLSIGDSVIFRAAKAGEICERFSEILVIDNGKWRQTYPTYRGEGECFL</sequence>
<dbReference type="PANTHER" id="PTHR28004">
    <property type="entry name" value="ZGC:162816-RELATED"/>
    <property type="match status" value="1"/>
</dbReference>
<dbReference type="SUPFAM" id="SSF51419">
    <property type="entry name" value="PLP-binding barrel"/>
    <property type="match status" value="1"/>
</dbReference>
<dbReference type="InterPro" id="IPR051466">
    <property type="entry name" value="D-amino_acid_metab_enzyme"/>
</dbReference>
<organism evidence="2 3">
    <name type="scientific">Oceanobacillus kimchii</name>
    <dbReference type="NCBI Taxonomy" id="746691"/>
    <lineage>
        <taxon>Bacteria</taxon>
        <taxon>Bacillati</taxon>
        <taxon>Bacillota</taxon>
        <taxon>Bacilli</taxon>
        <taxon>Bacillales</taxon>
        <taxon>Bacillaceae</taxon>
        <taxon>Oceanobacillus</taxon>
    </lineage>
</organism>